<feature type="region of interest" description="Disordered" evidence="4">
    <location>
        <begin position="133"/>
        <end position="162"/>
    </location>
</feature>
<dbReference type="SMART" id="SM00072">
    <property type="entry name" value="GuKc"/>
    <property type="match status" value="1"/>
</dbReference>
<evidence type="ECO:0000256" key="1">
    <source>
        <dbReference type="ARBA" id="ARBA00022443"/>
    </source>
</evidence>
<feature type="domain" description="PDZ" evidence="7">
    <location>
        <begin position="1653"/>
        <end position="1733"/>
    </location>
</feature>
<dbReference type="InterPro" id="IPR006907">
    <property type="entry name" value="DLG5_N"/>
</dbReference>
<dbReference type="Gene3D" id="3.40.50.300">
    <property type="entry name" value="P-loop containing nucleotide triphosphate hydrolases"/>
    <property type="match status" value="1"/>
</dbReference>
<evidence type="ECO:0000259" key="5">
    <source>
        <dbReference type="PROSITE" id="PS50002"/>
    </source>
</evidence>
<dbReference type="Gene3D" id="2.30.42.10">
    <property type="match status" value="4"/>
</dbReference>
<gene>
    <name evidence="10 11" type="primary">DLG5</name>
</gene>
<feature type="coiled-coil region" evidence="3">
    <location>
        <begin position="462"/>
        <end position="699"/>
    </location>
</feature>
<dbReference type="PROSITE" id="PS50209">
    <property type="entry name" value="CARD"/>
    <property type="match status" value="1"/>
</dbReference>
<feature type="compositionally biased region" description="Polar residues" evidence="4">
    <location>
        <begin position="1595"/>
        <end position="1613"/>
    </location>
</feature>
<evidence type="ECO:0000256" key="4">
    <source>
        <dbReference type="SAM" id="MobiDB-lite"/>
    </source>
</evidence>
<dbReference type="CDD" id="cd06765">
    <property type="entry name" value="PDZ2_DLG5-like"/>
    <property type="match status" value="1"/>
</dbReference>
<feature type="compositionally biased region" description="Polar residues" evidence="4">
    <location>
        <begin position="1359"/>
        <end position="1374"/>
    </location>
</feature>
<evidence type="ECO:0000313" key="9">
    <source>
        <dbReference type="Proteomes" id="UP001652622"/>
    </source>
</evidence>
<feature type="region of interest" description="Disordered" evidence="4">
    <location>
        <begin position="1344"/>
        <end position="1374"/>
    </location>
</feature>
<keyword evidence="9" id="KW-1185">Reference proteome</keyword>
<organism evidence="9 10">
    <name type="scientific">Pantherophis guttatus</name>
    <name type="common">Corn snake</name>
    <name type="synonym">Elaphe guttata</name>
    <dbReference type="NCBI Taxonomy" id="94885"/>
    <lineage>
        <taxon>Eukaryota</taxon>
        <taxon>Metazoa</taxon>
        <taxon>Chordata</taxon>
        <taxon>Craniata</taxon>
        <taxon>Vertebrata</taxon>
        <taxon>Euteleostomi</taxon>
        <taxon>Lepidosauria</taxon>
        <taxon>Squamata</taxon>
        <taxon>Bifurcata</taxon>
        <taxon>Unidentata</taxon>
        <taxon>Episquamata</taxon>
        <taxon>Toxicofera</taxon>
        <taxon>Serpentes</taxon>
        <taxon>Colubroidea</taxon>
        <taxon>Colubridae</taxon>
        <taxon>Colubrinae</taxon>
        <taxon>Pantherophis</taxon>
    </lineage>
</organism>
<dbReference type="InterPro" id="IPR008144">
    <property type="entry name" value="Guanylate_kin-like_dom"/>
</dbReference>
<evidence type="ECO:0000259" key="8">
    <source>
        <dbReference type="PROSITE" id="PS50209"/>
    </source>
</evidence>
<feature type="compositionally biased region" description="Basic residues" evidence="4">
    <location>
        <begin position="1838"/>
        <end position="1849"/>
    </location>
</feature>
<feature type="region of interest" description="Disordered" evidence="4">
    <location>
        <begin position="1578"/>
        <end position="1651"/>
    </location>
</feature>
<proteinExistence type="predicted"/>
<dbReference type="GO" id="GO:0005886">
    <property type="term" value="C:plasma membrane"/>
    <property type="evidence" value="ECO:0007669"/>
    <property type="project" value="TreeGrafter"/>
</dbReference>
<feature type="coiled-coil region" evidence="3">
    <location>
        <begin position="211"/>
        <end position="433"/>
    </location>
</feature>
<dbReference type="SUPFAM" id="SSF50156">
    <property type="entry name" value="PDZ domain-like"/>
    <property type="match status" value="4"/>
</dbReference>
<dbReference type="Gene3D" id="2.30.30.40">
    <property type="entry name" value="SH3 Domains"/>
    <property type="match status" value="1"/>
</dbReference>
<dbReference type="InterPro" id="IPR036034">
    <property type="entry name" value="PDZ_sf"/>
</dbReference>
<dbReference type="CTD" id="9231"/>
<dbReference type="GeneID" id="117669494"/>
<dbReference type="GO" id="GO:0035331">
    <property type="term" value="P:negative regulation of hippo signaling"/>
    <property type="evidence" value="ECO:0007669"/>
    <property type="project" value="TreeGrafter"/>
</dbReference>
<feature type="domain" description="PDZ" evidence="7">
    <location>
        <begin position="1493"/>
        <end position="1572"/>
    </location>
</feature>
<dbReference type="KEGG" id="pgut:117669494"/>
<dbReference type="InterPro" id="IPR035537">
    <property type="entry name" value="DLG5_SH3"/>
</dbReference>
<dbReference type="InterPro" id="IPR036028">
    <property type="entry name" value="SH3-like_dom_sf"/>
</dbReference>
<feature type="compositionally biased region" description="Polar residues" evidence="4">
    <location>
        <begin position="1133"/>
        <end position="1144"/>
    </location>
</feature>
<dbReference type="PROSITE" id="PS50002">
    <property type="entry name" value="SH3"/>
    <property type="match status" value="1"/>
</dbReference>
<dbReference type="FunFam" id="2.30.42.10:FF:000152">
    <property type="entry name" value="disks large homolog 5 isoform X1"/>
    <property type="match status" value="1"/>
</dbReference>
<dbReference type="RefSeq" id="XP_060550110.1">
    <property type="nucleotide sequence ID" value="XM_060694127.1"/>
</dbReference>
<evidence type="ECO:0000313" key="10">
    <source>
        <dbReference type="RefSeq" id="XP_034279891.1"/>
    </source>
</evidence>
<accession>A0A6P9CL93</accession>
<evidence type="ECO:0000256" key="3">
    <source>
        <dbReference type="SAM" id="Coils"/>
    </source>
</evidence>
<evidence type="ECO:0000259" key="6">
    <source>
        <dbReference type="PROSITE" id="PS50052"/>
    </source>
</evidence>
<feature type="compositionally biased region" description="Low complexity" evidence="4">
    <location>
        <begin position="1620"/>
        <end position="1634"/>
    </location>
</feature>
<dbReference type="Pfam" id="PF00595">
    <property type="entry name" value="PDZ"/>
    <property type="match status" value="4"/>
</dbReference>
<dbReference type="InterPro" id="IPR008145">
    <property type="entry name" value="GK/Ca_channel_bsu"/>
</dbReference>
<dbReference type="InterPro" id="IPR011029">
    <property type="entry name" value="DEATH-like_dom_sf"/>
</dbReference>
<dbReference type="CDD" id="cd06766">
    <property type="entry name" value="PDZ4_DLG5-like"/>
    <property type="match status" value="1"/>
</dbReference>
<evidence type="ECO:0000259" key="7">
    <source>
        <dbReference type="PROSITE" id="PS50106"/>
    </source>
</evidence>
<feature type="region of interest" description="Disordered" evidence="4">
    <location>
        <begin position="1393"/>
        <end position="1421"/>
    </location>
</feature>
<name>A0A6P9CL93_PANGU</name>
<feature type="domain" description="PDZ" evidence="7">
    <location>
        <begin position="805"/>
        <end position="896"/>
    </location>
</feature>
<dbReference type="Pfam" id="PF00625">
    <property type="entry name" value="Guanylate_kin"/>
    <property type="match status" value="1"/>
</dbReference>
<feature type="compositionally biased region" description="Basic and acidic residues" evidence="4">
    <location>
        <begin position="1344"/>
        <end position="1355"/>
    </location>
</feature>
<feature type="region of interest" description="Disordered" evidence="4">
    <location>
        <begin position="1818"/>
        <end position="1852"/>
    </location>
</feature>
<dbReference type="InterPro" id="IPR001478">
    <property type="entry name" value="PDZ"/>
</dbReference>
<evidence type="ECO:0000256" key="2">
    <source>
        <dbReference type="PROSITE-ProRule" id="PRU00192"/>
    </source>
</evidence>
<dbReference type="GO" id="GO:0042981">
    <property type="term" value="P:regulation of apoptotic process"/>
    <property type="evidence" value="ECO:0007669"/>
    <property type="project" value="InterPro"/>
</dbReference>
<dbReference type="PANTHER" id="PTHR46360:SF1">
    <property type="entry name" value="DISKS LARGE HOMOLOG 5"/>
    <property type="match status" value="1"/>
</dbReference>
<feature type="region of interest" description="Disordered" evidence="4">
    <location>
        <begin position="1209"/>
        <end position="1235"/>
    </location>
</feature>
<feature type="domain" description="Guanylate kinase-like" evidence="6">
    <location>
        <begin position="1926"/>
        <end position="2056"/>
    </location>
</feature>
<feature type="compositionally biased region" description="Low complexity" evidence="4">
    <location>
        <begin position="133"/>
        <end position="152"/>
    </location>
</feature>
<dbReference type="PROSITE" id="PS50052">
    <property type="entry name" value="GUANYLATE_KINASE_2"/>
    <property type="match status" value="1"/>
</dbReference>
<feature type="domain" description="PDZ" evidence="7">
    <location>
        <begin position="720"/>
        <end position="810"/>
    </location>
</feature>
<dbReference type="CDD" id="cd06767">
    <property type="entry name" value="PDZ3_DLG5-like"/>
    <property type="match status" value="1"/>
</dbReference>
<dbReference type="InterPro" id="IPR053004">
    <property type="entry name" value="MAGUK_Signaling_Regulators"/>
</dbReference>
<dbReference type="SUPFAM" id="SSF52540">
    <property type="entry name" value="P-loop containing nucleoside triphosphate hydrolases"/>
    <property type="match status" value="1"/>
</dbReference>
<feature type="domain" description="CARD" evidence="8">
    <location>
        <begin position="1"/>
        <end position="113"/>
    </location>
</feature>
<dbReference type="OrthoDB" id="10067129at2759"/>
<dbReference type="FunFam" id="2.30.30.40:FF:000130">
    <property type="entry name" value="Discs large 5, isoform A"/>
    <property type="match status" value="1"/>
</dbReference>
<reference evidence="10" key="1">
    <citation type="submission" date="2025-04" db="UniProtKB">
        <authorList>
            <consortium name="RefSeq"/>
        </authorList>
    </citation>
    <scope>IDENTIFICATION</scope>
    <source>
        <tissue evidence="10 11">Blood</tissue>
    </source>
</reference>
<dbReference type="InterPro" id="IPR027417">
    <property type="entry name" value="P-loop_NTPase"/>
</dbReference>
<feature type="domain" description="SH3" evidence="5">
    <location>
        <begin position="1744"/>
        <end position="1812"/>
    </location>
</feature>
<feature type="compositionally biased region" description="Low complexity" evidence="4">
    <location>
        <begin position="1827"/>
        <end position="1837"/>
    </location>
</feature>
<dbReference type="Proteomes" id="UP001652622">
    <property type="component" value="Unplaced"/>
</dbReference>
<feature type="compositionally biased region" description="Low complexity" evidence="4">
    <location>
        <begin position="1405"/>
        <end position="1414"/>
    </location>
</feature>
<evidence type="ECO:0000313" key="11">
    <source>
        <dbReference type="RefSeq" id="XP_060550110.1"/>
    </source>
</evidence>
<feature type="compositionally biased region" description="Low complexity" evidence="4">
    <location>
        <begin position="1580"/>
        <end position="1594"/>
    </location>
</feature>
<sequence>MEPKHKELLAQCQQSLAQAMTEVEQVIELLEAAAVLSPRDLHQLREAGLRPAAGGEGEEGGGGGSSEPIPASVGKAELLLQLLLAKERDHFQDLRVALEKTQPHLLSILYLNTQEVQPGESAGSTYSVLSIMPSDSESSSSLSSTGTTGKTSSPPPPSADVRQMSEKVETILFQLRQVTRERDELRKRLALSSPGSTFDDCRPNPKPNHDYERLKIQCMKAMSDLQSLQNQHTKTLKRCEEAAKEADFYHTLHSRLLSDQSQLKEDMDTLKRKNSQFVREHNHLQQLCEEMKRLHEEDQKEITNLRSQQQQVMKQNGSSEILNKLYDTAMDKLEVVKKDYDALRKRYNEKIASHNSDLSRLEQTEEENKRLQKQMDMLMKQRDTAVHFQQQCSTSLRRFETIQQELTKATAQNKELQREMERLQSEATRYKTVQLKAAKDAEKYKEERDSVFSEYRLIMSERDQVIKEVDKLQTELELAESKLKNTSSEKKVASEEMEALRQELNSALVERDRAICERNELLEKYCHEVKDKAEAQKELDQVCKDIETVKEERDVARKERTEAIIQRDHLLREYYQARQIQDSATLDIERANKEIEMLRKQYEAMSQELKEATQEAEVAKCRRDWAFQERDKIVSERESIRTLCDNLRRERDRAVSDLAEALRNLDDMRKQKNDAGRELKELKEKMENQLEKEARFRQLMAHSSHDSAIDTDSMEWETEVVEFEKDREDMDLKALGFDVAEGVNEPYLPGDCGIFVTKVDKGSIADGRLRVNDWLLKINDVDLTNKDRKQVIKAVLNGGGIINMLVRRRKSLGGKVVTPLHINLSGHKDSGIGLENGIFVATVTSGSPAAKDGSLTVGDRIIAINGIALDNKSLTECEALLRNCRESLTLSLMKVYPQSSSSSWSGQNIFENLKDSEKISNGRVHASEVQVQNKRNLKHNSSTQTDIFNPNIMDVKKDQSDQENGLYCSLKPFSSSVLHSDSHRNTAHECHSNSEHSLESFGPDGYGDPSYGIVNLDNQRLSFDPTVADCIVLESALDKGPGGKHSGGTWPKVVVNIAPAETEKFSVYKKPKQRKSIFDPDTFKRPLTPPKMDYLSPNPMLGLSAQSSKPEAISTPPTPPTRSDSIKFKHKQQASSASESTVTMGSPPPSPAAVQPPLSIELKPDSCLLKGRGRPSGHYYREEGVDPGHLPSRKSCEEDVGFQRVEEPEIKRPRPKSAPAFRHKLTPVPIPNPSQQVQKYIPASEELLSPEVQEWPTYSPKWASRHSDGFVSASLYSGSLSGGTVPRNIAPCSAVTAVMRNPIYTAWSHRIATSNCSSAANQYCHQHLHPSTQHQGHLSLDLSHKHTSECSENTRSRSSHGSNSLPSSARLVGSSSNLQYRTERIKIPLTPRYPRSIIGSDRGSLSHSECSSPSLVTPPQSPLNLETSSFASSQSQNSLSTLPRISVSPVSMGQRRKDKYLFRNRSFLRIPVAPTPKFCSLRSLRPYMEEPRQVKVQKGAEPLGISIVCGENGGIFVSKVTGGSIAHQAGLEYGDQLLEFNGINLRNATEQQARLIIGQQCDTITILAQYNPHMFQLGNHSRSSSRLEPVSSHSTPQGSGAPTPDSHSIIDTVSEQDEGTMTPPSKDTTPTTSPRNSVRSSVDTIKRTPEPRTVNIKKFQAELGIQIGGGNMHGIFVSDLEDESPAKGSEGLMPGDLILEYGSVDMRNKTAEEAYLEMLKPGDTIRIKAQYRIEEFNRLKDLPGDGFYVRALYDRLAEVEQDLSFKKDDILYVDDTLPQGNFGCWMAWQLDENAQKLERGQIPSKYIMEQEFYRRHSMSEAKDDNSSSKASSAAARRSFFRRKHKHKRSGSKDGKDLLALDTISTDSIPFLDDAVSLAYQRVQKVDCTSPRPVLILGPLPDAVKDMLVKESPGKFCRCPLEVMKASQQAIERGVKDCLFIDYKRRSGHFDVTTVASIKEITEKDCHCLLDIAPHAIERLHSIHIYPIVIFVRYKNAKQIKEQKDPVFLKDKVTQKHSKEQFETAQKIEQEYSKYFTGVVQGGPLSVICTQIMTTVDQEQNKVLWIPAGPP</sequence>
<keyword evidence="1 2" id="KW-0728">SH3 domain</keyword>
<dbReference type="OMA" id="PCETITI"/>
<dbReference type="SMART" id="SM00228">
    <property type="entry name" value="PDZ"/>
    <property type="match status" value="4"/>
</dbReference>
<dbReference type="Pfam" id="PF04822">
    <property type="entry name" value="Takusan"/>
    <property type="match status" value="1"/>
</dbReference>
<dbReference type="SUPFAM" id="SSF50044">
    <property type="entry name" value="SH3-domain"/>
    <property type="match status" value="1"/>
</dbReference>
<dbReference type="InParanoid" id="A0A6P9CL93"/>
<dbReference type="CDD" id="cd11860">
    <property type="entry name" value="SH3_DLG5"/>
    <property type="match status" value="1"/>
</dbReference>
<protein>
    <submittedName>
        <fullName evidence="10">Disks large homolog 5 isoform X1</fullName>
    </submittedName>
    <submittedName>
        <fullName evidence="11">Disks large homolog 5 isoform X2</fullName>
    </submittedName>
</protein>
<dbReference type="PANTHER" id="PTHR46360">
    <property type="entry name" value="DISKS LARGE HOMOLOG 5"/>
    <property type="match status" value="1"/>
</dbReference>
<feature type="region of interest" description="Disordered" evidence="4">
    <location>
        <begin position="1077"/>
        <end position="1195"/>
    </location>
</feature>
<dbReference type="RefSeq" id="XP_034279891.1">
    <property type="nucleotide sequence ID" value="XM_034424000.1"/>
</dbReference>
<dbReference type="InterPro" id="IPR001452">
    <property type="entry name" value="SH3_domain"/>
</dbReference>
<dbReference type="Pfam" id="PF16610">
    <property type="entry name" value="dbPDZ_assoc"/>
    <property type="match status" value="1"/>
</dbReference>
<dbReference type="InterPro" id="IPR001315">
    <property type="entry name" value="CARD"/>
</dbReference>
<dbReference type="Gene3D" id="1.10.533.10">
    <property type="entry name" value="Death Domain, Fas"/>
    <property type="match status" value="1"/>
</dbReference>
<feature type="region of interest" description="Disordered" evidence="4">
    <location>
        <begin position="51"/>
        <end position="70"/>
    </location>
</feature>
<dbReference type="CDD" id="cd06764">
    <property type="entry name" value="PDZ1_DLG5-like"/>
    <property type="match status" value="1"/>
</dbReference>
<dbReference type="PROSITE" id="PS50106">
    <property type="entry name" value="PDZ"/>
    <property type="match status" value="4"/>
</dbReference>
<keyword evidence="3" id="KW-0175">Coiled coil</keyword>
<dbReference type="SMART" id="SM00326">
    <property type="entry name" value="SH3"/>
    <property type="match status" value="1"/>
</dbReference>